<evidence type="ECO:0000259" key="7">
    <source>
        <dbReference type="PROSITE" id="PS51918"/>
    </source>
</evidence>
<keyword evidence="6" id="KW-0411">Iron-sulfur</keyword>
<dbReference type="InterPro" id="IPR034391">
    <property type="entry name" value="AdoMet-like_SPASM_containing"/>
</dbReference>
<comment type="cofactor">
    <cofactor evidence="1">
        <name>[4Fe-4S] cluster</name>
        <dbReference type="ChEBI" id="CHEBI:49883"/>
    </cofactor>
</comment>
<organism evidence="8 9">
    <name type="scientific">Candidatus Proximibacter danicus</name>
    <dbReference type="NCBI Taxonomy" id="2954365"/>
    <lineage>
        <taxon>Bacteria</taxon>
        <taxon>Pseudomonadati</taxon>
        <taxon>Pseudomonadota</taxon>
        <taxon>Betaproteobacteria</taxon>
        <taxon>Candidatus Proximibacter</taxon>
    </lineage>
</organism>
<dbReference type="SUPFAM" id="SSF102114">
    <property type="entry name" value="Radical SAM enzymes"/>
    <property type="match status" value="1"/>
</dbReference>
<evidence type="ECO:0000256" key="5">
    <source>
        <dbReference type="ARBA" id="ARBA00023004"/>
    </source>
</evidence>
<dbReference type="GO" id="GO:0046872">
    <property type="term" value="F:metal ion binding"/>
    <property type="evidence" value="ECO:0007669"/>
    <property type="project" value="UniProtKB-KW"/>
</dbReference>
<sequence>MSLYDSNKVLQHLDVLEAVAAGATPAPTHVRIEPTEACNFRCRFCWTQDPERLEALRGFADFDSTGARRFELPRLLALIDELADAGTKAVSFVAVGDPLVYPQIERVIARARERQLAIGVTSNLAMKLSPALVQELAACNWVRWSMNAGSEAAYIAVNQPRTHDQHAVYRRVQDNVTAILEARRRLGSAMKLNASVVVSEWNEADIEGAAEFASRLGIDSVSFRPDMGHQRQDKPSQANDRNAAALAAVQARFTTPGFAVHVETERQEEVVFIEKDRDVVCHYSNHSIYIAANGDVYPCCYTRSDKRYVIGNIAGQAFAEFWHSPARQAHFRTLSIASCPSCPYYDINAQLRGLYEGQASPQELHVPGISPDPFV</sequence>
<evidence type="ECO:0000256" key="3">
    <source>
        <dbReference type="ARBA" id="ARBA00022691"/>
    </source>
</evidence>
<dbReference type="Gene3D" id="3.20.20.70">
    <property type="entry name" value="Aldolase class I"/>
    <property type="match status" value="1"/>
</dbReference>
<comment type="caution">
    <text evidence="8">The sequence shown here is derived from an EMBL/GenBank/DDBJ whole genome shotgun (WGS) entry which is preliminary data.</text>
</comment>
<dbReference type="PANTHER" id="PTHR11228:SF7">
    <property type="entry name" value="PQQA PEPTIDE CYCLASE"/>
    <property type="match status" value="1"/>
</dbReference>
<proteinExistence type="predicted"/>
<dbReference type="AlphaFoldDB" id="A0A9D7JYH3"/>
<evidence type="ECO:0000256" key="4">
    <source>
        <dbReference type="ARBA" id="ARBA00022723"/>
    </source>
</evidence>
<dbReference type="NCBIfam" id="TIGR04085">
    <property type="entry name" value="rSAM_more_4Fe4S"/>
    <property type="match status" value="1"/>
</dbReference>
<evidence type="ECO:0000313" key="8">
    <source>
        <dbReference type="EMBL" id="MBK8523008.1"/>
    </source>
</evidence>
<dbReference type="PANTHER" id="PTHR11228">
    <property type="entry name" value="RADICAL SAM DOMAIN PROTEIN"/>
    <property type="match status" value="1"/>
</dbReference>
<reference evidence="8" key="1">
    <citation type="submission" date="2020-10" db="EMBL/GenBank/DDBJ databases">
        <title>Connecting structure to function with the recovery of over 1000 high-quality activated sludge metagenome-assembled genomes encoding full-length rRNA genes using long-read sequencing.</title>
        <authorList>
            <person name="Singleton C.M."/>
            <person name="Petriglieri F."/>
            <person name="Kristensen J.M."/>
            <person name="Kirkegaard R.H."/>
            <person name="Michaelsen T.Y."/>
            <person name="Andersen M.H."/>
            <person name="Karst S.M."/>
            <person name="Dueholm M.S."/>
            <person name="Nielsen P.H."/>
            <person name="Albertsen M."/>
        </authorList>
    </citation>
    <scope>NUCLEOTIDE SEQUENCE</scope>
    <source>
        <strain evidence="8">Hirt_18-Q3-R61-65_BATAC.395</strain>
    </source>
</reference>
<evidence type="ECO:0000256" key="1">
    <source>
        <dbReference type="ARBA" id="ARBA00001966"/>
    </source>
</evidence>
<dbReference type="SFLD" id="SFLDS00029">
    <property type="entry name" value="Radical_SAM"/>
    <property type="match status" value="1"/>
</dbReference>
<keyword evidence="4" id="KW-0479">Metal-binding</keyword>
<dbReference type="PROSITE" id="PS51918">
    <property type="entry name" value="RADICAL_SAM"/>
    <property type="match status" value="1"/>
</dbReference>
<dbReference type="InterPro" id="IPR023885">
    <property type="entry name" value="4Fe4S-binding_SPASM_dom"/>
</dbReference>
<keyword evidence="2" id="KW-0004">4Fe-4S</keyword>
<dbReference type="SFLD" id="SFLDG01387">
    <property type="entry name" value="BtrN-like_SPASM_domain_contain"/>
    <property type="match status" value="1"/>
</dbReference>
<dbReference type="CDD" id="cd01335">
    <property type="entry name" value="Radical_SAM"/>
    <property type="match status" value="1"/>
</dbReference>
<evidence type="ECO:0000256" key="6">
    <source>
        <dbReference type="ARBA" id="ARBA00023014"/>
    </source>
</evidence>
<dbReference type="Proteomes" id="UP000886689">
    <property type="component" value="Unassembled WGS sequence"/>
</dbReference>
<dbReference type="GO" id="GO:0051536">
    <property type="term" value="F:iron-sulfur cluster binding"/>
    <property type="evidence" value="ECO:0007669"/>
    <property type="project" value="UniProtKB-KW"/>
</dbReference>
<accession>A0A9D7JYH3</accession>
<gene>
    <name evidence="8" type="ORF">IPL58_02125</name>
</gene>
<feature type="domain" description="Radical SAM core" evidence="7">
    <location>
        <begin position="24"/>
        <end position="259"/>
    </location>
</feature>
<name>A0A9D7JYH3_9PROT</name>
<protein>
    <submittedName>
        <fullName evidence="8">Radical SAM protein</fullName>
    </submittedName>
</protein>
<dbReference type="InterPro" id="IPR007197">
    <property type="entry name" value="rSAM"/>
</dbReference>
<dbReference type="Pfam" id="PF04055">
    <property type="entry name" value="Radical_SAM"/>
    <property type="match status" value="1"/>
</dbReference>
<dbReference type="InterPro" id="IPR058240">
    <property type="entry name" value="rSAM_sf"/>
</dbReference>
<dbReference type="InterPro" id="IPR050377">
    <property type="entry name" value="Radical_SAM_PqqE_MftC-like"/>
</dbReference>
<keyword evidence="5" id="KW-0408">Iron</keyword>
<dbReference type="EMBL" id="JADJUC010000002">
    <property type="protein sequence ID" value="MBK8523008.1"/>
    <property type="molecule type" value="Genomic_DNA"/>
</dbReference>
<dbReference type="SFLD" id="SFLDG01067">
    <property type="entry name" value="SPASM/twitch_domain_containing"/>
    <property type="match status" value="1"/>
</dbReference>
<evidence type="ECO:0000313" key="9">
    <source>
        <dbReference type="Proteomes" id="UP000886689"/>
    </source>
</evidence>
<dbReference type="GO" id="GO:0003824">
    <property type="term" value="F:catalytic activity"/>
    <property type="evidence" value="ECO:0007669"/>
    <property type="project" value="InterPro"/>
</dbReference>
<keyword evidence="3" id="KW-0949">S-adenosyl-L-methionine</keyword>
<dbReference type="Pfam" id="PF13186">
    <property type="entry name" value="SPASM"/>
    <property type="match status" value="1"/>
</dbReference>
<dbReference type="CDD" id="cd21109">
    <property type="entry name" value="SPASM"/>
    <property type="match status" value="1"/>
</dbReference>
<dbReference type="InterPro" id="IPR013785">
    <property type="entry name" value="Aldolase_TIM"/>
</dbReference>
<evidence type="ECO:0000256" key="2">
    <source>
        <dbReference type="ARBA" id="ARBA00022485"/>
    </source>
</evidence>